<feature type="region of interest" description="Disordered" evidence="1">
    <location>
        <begin position="637"/>
        <end position="658"/>
    </location>
</feature>
<evidence type="ECO:0000313" key="3">
    <source>
        <dbReference type="Proteomes" id="UP000232323"/>
    </source>
</evidence>
<evidence type="ECO:0000256" key="1">
    <source>
        <dbReference type="SAM" id="MobiDB-lite"/>
    </source>
</evidence>
<protein>
    <recommendedName>
        <fullName evidence="4">Methyltransferase small domain-containing protein</fullName>
    </recommendedName>
</protein>
<feature type="compositionally biased region" description="Polar residues" evidence="1">
    <location>
        <begin position="64"/>
        <end position="80"/>
    </location>
</feature>
<feature type="region of interest" description="Disordered" evidence="1">
    <location>
        <begin position="271"/>
        <end position="290"/>
    </location>
</feature>
<dbReference type="InterPro" id="IPR053304">
    <property type="entry name" value="RNA_M5U_MTase"/>
</dbReference>
<gene>
    <name evidence="2" type="ORF">CEUSTIGMA_g7028.t1</name>
</gene>
<dbReference type="SUPFAM" id="SSF53335">
    <property type="entry name" value="S-adenosyl-L-methionine-dependent methyltransferases"/>
    <property type="match status" value="1"/>
</dbReference>
<dbReference type="AlphaFoldDB" id="A0A250X956"/>
<organism evidence="2 3">
    <name type="scientific">Chlamydomonas eustigma</name>
    <dbReference type="NCBI Taxonomy" id="1157962"/>
    <lineage>
        <taxon>Eukaryota</taxon>
        <taxon>Viridiplantae</taxon>
        <taxon>Chlorophyta</taxon>
        <taxon>core chlorophytes</taxon>
        <taxon>Chlorophyceae</taxon>
        <taxon>CS clade</taxon>
        <taxon>Chlamydomonadales</taxon>
        <taxon>Chlamydomonadaceae</taxon>
        <taxon>Chlamydomonas</taxon>
    </lineage>
</organism>
<dbReference type="OrthoDB" id="10250660at2759"/>
<accession>A0A250X956</accession>
<dbReference type="Proteomes" id="UP000232323">
    <property type="component" value="Unassembled WGS sequence"/>
</dbReference>
<dbReference type="EMBL" id="BEGY01000044">
    <property type="protein sequence ID" value="GAX79587.1"/>
    <property type="molecule type" value="Genomic_DNA"/>
</dbReference>
<feature type="compositionally biased region" description="Basic and acidic residues" evidence="1">
    <location>
        <begin position="643"/>
        <end position="652"/>
    </location>
</feature>
<keyword evidence="3" id="KW-1185">Reference proteome</keyword>
<feature type="region of interest" description="Disordered" evidence="1">
    <location>
        <begin position="24"/>
        <end position="80"/>
    </location>
</feature>
<comment type="caution">
    <text evidence="2">The sequence shown here is derived from an EMBL/GenBank/DDBJ whole genome shotgun (WGS) entry which is preliminary data.</text>
</comment>
<proteinExistence type="predicted"/>
<dbReference type="PANTHER" id="PTHR47548">
    <property type="entry name" value="BNAA06G32370D PROTEIN"/>
    <property type="match status" value="1"/>
</dbReference>
<dbReference type="InterPro" id="IPR029063">
    <property type="entry name" value="SAM-dependent_MTases_sf"/>
</dbReference>
<reference evidence="2 3" key="1">
    <citation type="submission" date="2017-08" db="EMBL/GenBank/DDBJ databases">
        <title>Acidophilic green algal genome provides insights into adaptation to an acidic environment.</title>
        <authorList>
            <person name="Hirooka S."/>
            <person name="Hirose Y."/>
            <person name="Kanesaki Y."/>
            <person name="Higuchi S."/>
            <person name="Fujiwara T."/>
            <person name="Onuma R."/>
            <person name="Era A."/>
            <person name="Ohbayashi R."/>
            <person name="Uzuka A."/>
            <person name="Nozaki H."/>
            <person name="Yoshikawa H."/>
            <person name="Miyagishima S.Y."/>
        </authorList>
    </citation>
    <scope>NUCLEOTIDE SEQUENCE [LARGE SCALE GENOMIC DNA]</scope>
    <source>
        <strain evidence="2 3">NIES-2499</strain>
    </source>
</reference>
<evidence type="ECO:0008006" key="4">
    <source>
        <dbReference type="Google" id="ProtNLM"/>
    </source>
</evidence>
<dbReference type="Gene3D" id="2.40.50.1070">
    <property type="match status" value="1"/>
</dbReference>
<sequence length="690" mass="74879">MLFLRKTPIRHTLWRGQERSSLCMSVSAPKPDDSKLSQSSQQRKERPKSVISKKYVSGKPINKSKPSTSHKSNVPTSYAKSCTSMPVASGTKHLGELQCFHIHECSGCSLKDGLQQPPQFLEAQEFFKERGVQELKLTSGPLHGWRCRAKLAVRGTPGRPLIGLYKRGSHKVVDIVPGCRIHHPRINQAAHLVKQLILQLKTAPFDEASGSGVLRYLQLTAVGSPESGFRAEEDIHGAGVQVVLVVNSCGDGDPGHIAAVHLAAALWAHGRTRSGGSRSGGSRPDTDRATTTARPLIHSIWINRHPTVDSNAVLGDGGWKLLHGEADVWQDFGGTRVCLGPGSFVQANYGAFQAAVARIQQHVPMCSRVVELHAGVGAIGLSLFAANTVAAASAAVTSGVTEHRQQYMPDSSDINTFEKVGFKSWSVQQRRPSSLRCIEINPHAQPPFIKSRSRLLDMMKIEEEAKLESSSQLYNNYSTSQMVDTALQPVDPQHYSPAVVIEYTVAAAGSDPHTFLAGSDVVIVDPPRKGLEPALLKALLSIGNDYKSYEAVDEGIPSGTWVDARGPVEDDVLYSHLSSDRYGGPKETSSKWWVQDLAGGGPHTLVYLSCGWPALMADFDTLTIAVDQGGKSQATHWGTAGTRCKDEGEGGRSRSGTDTACSPWYLDYVEAFLFFPGCDAIETLCIFRRD</sequence>
<name>A0A250X956_9CHLO</name>
<dbReference type="Gene3D" id="3.40.50.150">
    <property type="entry name" value="Vaccinia Virus protein VP39"/>
    <property type="match status" value="1"/>
</dbReference>
<dbReference type="STRING" id="1157962.A0A250X956"/>
<evidence type="ECO:0000313" key="2">
    <source>
        <dbReference type="EMBL" id="GAX79587.1"/>
    </source>
</evidence>
<dbReference type="PANTHER" id="PTHR47548:SF1">
    <property type="entry name" value="S-ADENOSYL-L-METHIONINE-DEPENDENT METHYLTRANSFERASES SUPERFAMILY PROTEIN"/>
    <property type="match status" value="1"/>
</dbReference>